<keyword evidence="2" id="KW-0808">Transferase</keyword>
<reference evidence="7 8" key="1">
    <citation type="journal article" date="2020" name="Nat. Food">
        <title>A phased Vanilla planifolia genome enables genetic improvement of flavour and production.</title>
        <authorList>
            <person name="Hasing T."/>
            <person name="Tang H."/>
            <person name="Brym M."/>
            <person name="Khazi F."/>
            <person name="Huang T."/>
            <person name="Chambers A.H."/>
        </authorList>
    </citation>
    <scope>NUCLEOTIDE SEQUENCE [LARGE SCALE GENOMIC DNA]</scope>
    <source>
        <tissue evidence="7">Leaf</tissue>
    </source>
</reference>
<sequence length="97" mass="10155">MKRLCAKGGEDIKGANLLVDVNGVVKLADFGMAKHLNGAAPALSLKELILMAPEAAAMFKVLHKDPTTPEALSSEGKTFYNAVSIGISREANSNNAT</sequence>
<protein>
    <recommendedName>
        <fullName evidence="6">Protein kinase domain-containing protein</fullName>
    </recommendedName>
</protein>
<evidence type="ECO:0000256" key="2">
    <source>
        <dbReference type="ARBA" id="ARBA00022679"/>
    </source>
</evidence>
<dbReference type="Proteomes" id="UP000636800">
    <property type="component" value="Unassembled WGS sequence"/>
</dbReference>
<dbReference type="GO" id="GO:0005524">
    <property type="term" value="F:ATP binding"/>
    <property type="evidence" value="ECO:0007669"/>
    <property type="project" value="UniProtKB-KW"/>
</dbReference>
<evidence type="ECO:0000256" key="1">
    <source>
        <dbReference type="ARBA" id="ARBA00006529"/>
    </source>
</evidence>
<keyword evidence="3" id="KW-0547">Nucleotide-binding</keyword>
<dbReference type="InterPro" id="IPR000719">
    <property type="entry name" value="Prot_kinase_dom"/>
</dbReference>
<dbReference type="SUPFAM" id="SSF56112">
    <property type="entry name" value="Protein kinase-like (PK-like)"/>
    <property type="match status" value="1"/>
</dbReference>
<evidence type="ECO:0000313" key="8">
    <source>
        <dbReference type="Proteomes" id="UP000636800"/>
    </source>
</evidence>
<evidence type="ECO:0000259" key="6">
    <source>
        <dbReference type="PROSITE" id="PS50011"/>
    </source>
</evidence>
<dbReference type="InterPro" id="IPR011009">
    <property type="entry name" value="Kinase-like_dom_sf"/>
</dbReference>
<keyword evidence="5" id="KW-0067">ATP-binding</keyword>
<evidence type="ECO:0000313" key="7">
    <source>
        <dbReference type="EMBL" id="KAG0467165.1"/>
    </source>
</evidence>
<dbReference type="GO" id="GO:0004709">
    <property type="term" value="F:MAP kinase kinase kinase activity"/>
    <property type="evidence" value="ECO:0007669"/>
    <property type="project" value="TreeGrafter"/>
</dbReference>
<keyword evidence="8" id="KW-1185">Reference proteome</keyword>
<name>A0A835Q6A2_VANPL</name>
<keyword evidence="4" id="KW-0418">Kinase</keyword>
<accession>A0A835Q6A2</accession>
<dbReference type="InterPro" id="IPR050538">
    <property type="entry name" value="MAP_kinase_kinase_kinase"/>
</dbReference>
<dbReference type="OrthoDB" id="1751331at2759"/>
<evidence type="ECO:0000256" key="5">
    <source>
        <dbReference type="ARBA" id="ARBA00022840"/>
    </source>
</evidence>
<proteinExistence type="inferred from homology"/>
<comment type="similarity">
    <text evidence="1">Belongs to the protein kinase superfamily. STE Ser/Thr protein kinase family. MAP kinase kinase kinase subfamily.</text>
</comment>
<feature type="domain" description="Protein kinase" evidence="6">
    <location>
        <begin position="1"/>
        <end position="97"/>
    </location>
</feature>
<dbReference type="PROSITE" id="PS50011">
    <property type="entry name" value="PROTEIN_KINASE_DOM"/>
    <property type="match status" value="1"/>
</dbReference>
<dbReference type="Gene3D" id="1.10.510.10">
    <property type="entry name" value="Transferase(Phosphotransferase) domain 1"/>
    <property type="match status" value="1"/>
</dbReference>
<evidence type="ECO:0000256" key="4">
    <source>
        <dbReference type="ARBA" id="ARBA00022777"/>
    </source>
</evidence>
<gene>
    <name evidence="7" type="ORF">HPP92_018745</name>
</gene>
<comment type="caution">
    <text evidence="7">The sequence shown here is derived from an EMBL/GenBank/DDBJ whole genome shotgun (WGS) entry which is preliminary data.</text>
</comment>
<dbReference type="EMBL" id="JADCNL010000009">
    <property type="protein sequence ID" value="KAG0467165.1"/>
    <property type="molecule type" value="Genomic_DNA"/>
</dbReference>
<dbReference type="AlphaFoldDB" id="A0A835Q6A2"/>
<evidence type="ECO:0000256" key="3">
    <source>
        <dbReference type="ARBA" id="ARBA00022741"/>
    </source>
</evidence>
<dbReference type="PANTHER" id="PTHR48016:SF5">
    <property type="entry name" value="MITOGEN-ACTIVATED PROTEIN KINASE KINASE KINASE 5"/>
    <property type="match status" value="1"/>
</dbReference>
<dbReference type="PANTHER" id="PTHR48016">
    <property type="entry name" value="MAP KINASE KINASE KINASE SSK2-RELATED-RELATED"/>
    <property type="match status" value="1"/>
</dbReference>
<dbReference type="GO" id="GO:0005737">
    <property type="term" value="C:cytoplasm"/>
    <property type="evidence" value="ECO:0007669"/>
    <property type="project" value="TreeGrafter"/>
</dbReference>
<organism evidence="7 8">
    <name type="scientific">Vanilla planifolia</name>
    <name type="common">Vanilla</name>
    <dbReference type="NCBI Taxonomy" id="51239"/>
    <lineage>
        <taxon>Eukaryota</taxon>
        <taxon>Viridiplantae</taxon>
        <taxon>Streptophyta</taxon>
        <taxon>Embryophyta</taxon>
        <taxon>Tracheophyta</taxon>
        <taxon>Spermatophyta</taxon>
        <taxon>Magnoliopsida</taxon>
        <taxon>Liliopsida</taxon>
        <taxon>Asparagales</taxon>
        <taxon>Orchidaceae</taxon>
        <taxon>Vanilloideae</taxon>
        <taxon>Vanilleae</taxon>
        <taxon>Vanilla</taxon>
    </lineage>
</organism>